<dbReference type="GO" id="GO:0051301">
    <property type="term" value="P:cell division"/>
    <property type="evidence" value="ECO:0007669"/>
    <property type="project" value="InterPro"/>
</dbReference>
<protein>
    <recommendedName>
        <fullName evidence="9">Cell division protein FtsW</fullName>
    </recommendedName>
</protein>
<name>A0A1F6E3Y5_9BACT</name>
<evidence type="ECO:0000313" key="7">
    <source>
        <dbReference type="EMBL" id="OGG68415.1"/>
    </source>
</evidence>
<reference evidence="7 8" key="1">
    <citation type="journal article" date="2016" name="Nat. Commun.">
        <title>Thousands of microbial genomes shed light on interconnected biogeochemical processes in an aquifer system.</title>
        <authorList>
            <person name="Anantharaman K."/>
            <person name="Brown C.T."/>
            <person name="Hug L.A."/>
            <person name="Sharon I."/>
            <person name="Castelle C.J."/>
            <person name="Probst A.J."/>
            <person name="Thomas B.C."/>
            <person name="Singh A."/>
            <person name="Wilkins M.J."/>
            <person name="Karaoz U."/>
            <person name="Brodie E.L."/>
            <person name="Williams K.H."/>
            <person name="Hubbard S.S."/>
            <person name="Banfield J.F."/>
        </authorList>
    </citation>
    <scope>NUCLEOTIDE SEQUENCE [LARGE SCALE GENOMIC DNA]</scope>
</reference>
<feature type="transmembrane region" description="Helical" evidence="6">
    <location>
        <begin position="338"/>
        <end position="360"/>
    </location>
</feature>
<dbReference type="PANTHER" id="PTHR30474">
    <property type="entry name" value="CELL CYCLE PROTEIN"/>
    <property type="match status" value="1"/>
</dbReference>
<dbReference type="STRING" id="1798499.A3C95_01785"/>
<feature type="transmembrane region" description="Helical" evidence="6">
    <location>
        <begin position="142"/>
        <end position="158"/>
    </location>
</feature>
<comment type="subcellular location">
    <subcellularLocation>
        <location evidence="1">Membrane</location>
        <topology evidence="1">Multi-pass membrane protein</topology>
    </subcellularLocation>
</comment>
<evidence type="ECO:0000256" key="4">
    <source>
        <dbReference type="ARBA" id="ARBA00022989"/>
    </source>
</evidence>
<dbReference type="GO" id="GO:0032153">
    <property type="term" value="C:cell division site"/>
    <property type="evidence" value="ECO:0007669"/>
    <property type="project" value="TreeGrafter"/>
</dbReference>
<dbReference type="GO" id="GO:0015648">
    <property type="term" value="F:lipid-linked peptidoglycan transporter activity"/>
    <property type="evidence" value="ECO:0007669"/>
    <property type="project" value="TreeGrafter"/>
</dbReference>
<sequence length="384" mass="41174">MRAFSGDRAFLIIVSLLVIGGFAIFSSATLGLLARENASISQDLLVQGFLGIGFGVLALFAARGIPLRFIKRWAPWLYGATLLATLLVFVPGIGHYSRGAIRWIDLGFTTVQPVEFLKIGVIIMLAWWFAKKARELRDLKQGLLPFLAIVGLPSLILLQQPNTSAIFLIVMTGAVMYFAAGAPWRHTIATIVLAVAVLGAIVISRPYVLERVTTFINPASDPLNTSYQLQQSLIAIGSGQLFGRGFGQSVEKFNYLPEPDGDSVFAVFAEETGFIGALFLLALFVGLAARGITIAGESRDLFGGLIALGFSFMLVFQAFINMGAMLGVIPLTGLPLPFVSHGGTALLSALAMCGFILNVAAHRKSASSNRVSTILRASHSTHRT</sequence>
<dbReference type="Proteomes" id="UP000177107">
    <property type="component" value="Unassembled WGS sequence"/>
</dbReference>
<proteinExistence type="predicted"/>
<gene>
    <name evidence="7" type="ORF">A3C95_01785</name>
</gene>
<keyword evidence="3" id="KW-0133">Cell shape</keyword>
<accession>A0A1F6E3Y5</accession>
<keyword evidence="4 6" id="KW-1133">Transmembrane helix</keyword>
<feature type="transmembrane region" description="Helical" evidence="6">
    <location>
        <begin position="164"/>
        <end position="180"/>
    </location>
</feature>
<evidence type="ECO:0000256" key="2">
    <source>
        <dbReference type="ARBA" id="ARBA00022692"/>
    </source>
</evidence>
<evidence type="ECO:0000256" key="3">
    <source>
        <dbReference type="ARBA" id="ARBA00022960"/>
    </source>
</evidence>
<dbReference type="InterPro" id="IPR001182">
    <property type="entry name" value="FtsW/RodA"/>
</dbReference>
<keyword evidence="5 6" id="KW-0472">Membrane</keyword>
<keyword evidence="2 6" id="KW-0812">Transmembrane</keyword>
<comment type="caution">
    <text evidence="7">The sequence shown here is derived from an EMBL/GenBank/DDBJ whole genome shotgun (WGS) entry which is preliminary data.</text>
</comment>
<feature type="transmembrane region" description="Helical" evidence="6">
    <location>
        <begin position="74"/>
        <end position="93"/>
    </location>
</feature>
<dbReference type="GO" id="GO:0005886">
    <property type="term" value="C:plasma membrane"/>
    <property type="evidence" value="ECO:0007669"/>
    <property type="project" value="TreeGrafter"/>
</dbReference>
<organism evidence="7 8">
    <name type="scientific">Candidatus Kaiserbacteria bacterium RIFCSPHIGHO2_02_FULL_56_30</name>
    <dbReference type="NCBI Taxonomy" id="1798499"/>
    <lineage>
        <taxon>Bacteria</taxon>
        <taxon>Candidatus Kaiseribacteriota</taxon>
    </lineage>
</organism>
<evidence type="ECO:0000256" key="6">
    <source>
        <dbReference type="SAM" id="Phobius"/>
    </source>
</evidence>
<feature type="transmembrane region" description="Helical" evidence="6">
    <location>
        <begin position="44"/>
        <end position="62"/>
    </location>
</feature>
<evidence type="ECO:0008006" key="9">
    <source>
        <dbReference type="Google" id="ProtNLM"/>
    </source>
</evidence>
<feature type="transmembrane region" description="Helical" evidence="6">
    <location>
        <begin position="113"/>
        <end position="130"/>
    </location>
</feature>
<evidence type="ECO:0000313" key="8">
    <source>
        <dbReference type="Proteomes" id="UP000177107"/>
    </source>
</evidence>
<dbReference type="Pfam" id="PF01098">
    <property type="entry name" value="FTSW_RODA_SPOVE"/>
    <property type="match status" value="1"/>
</dbReference>
<dbReference type="EMBL" id="MFLM01000009">
    <property type="protein sequence ID" value="OGG68415.1"/>
    <property type="molecule type" value="Genomic_DNA"/>
</dbReference>
<evidence type="ECO:0000256" key="5">
    <source>
        <dbReference type="ARBA" id="ARBA00023136"/>
    </source>
</evidence>
<feature type="transmembrane region" description="Helical" evidence="6">
    <location>
        <begin position="301"/>
        <end position="326"/>
    </location>
</feature>
<feature type="transmembrane region" description="Helical" evidence="6">
    <location>
        <begin position="264"/>
        <end position="289"/>
    </location>
</feature>
<feature type="transmembrane region" description="Helical" evidence="6">
    <location>
        <begin position="187"/>
        <end position="208"/>
    </location>
</feature>
<evidence type="ECO:0000256" key="1">
    <source>
        <dbReference type="ARBA" id="ARBA00004141"/>
    </source>
</evidence>
<dbReference type="AlphaFoldDB" id="A0A1F6E3Y5"/>
<dbReference type="GO" id="GO:0008360">
    <property type="term" value="P:regulation of cell shape"/>
    <property type="evidence" value="ECO:0007669"/>
    <property type="project" value="UniProtKB-KW"/>
</dbReference>
<feature type="transmembrane region" description="Helical" evidence="6">
    <location>
        <begin position="9"/>
        <end position="32"/>
    </location>
</feature>